<dbReference type="InterPro" id="IPR036465">
    <property type="entry name" value="vWFA_dom_sf"/>
</dbReference>
<name>A0ABU4FBV4_9ACTN</name>
<dbReference type="InterPro" id="IPR011195">
    <property type="entry name" value="UCP010256"/>
</dbReference>
<protein>
    <submittedName>
        <fullName evidence="2">VWA domain-containing protein</fullName>
    </submittedName>
</protein>
<evidence type="ECO:0000313" key="2">
    <source>
        <dbReference type="EMBL" id="MDV7218081.1"/>
    </source>
</evidence>
<dbReference type="SUPFAM" id="SSF53300">
    <property type="entry name" value="vWA-like"/>
    <property type="match status" value="1"/>
</dbReference>
<dbReference type="Pfam" id="PF05762">
    <property type="entry name" value="VWA_CoxE"/>
    <property type="match status" value="1"/>
</dbReference>
<dbReference type="PIRSF" id="PIRSF010256">
    <property type="entry name" value="CoxE_vWa"/>
    <property type="match status" value="1"/>
</dbReference>
<dbReference type="InterPro" id="IPR008912">
    <property type="entry name" value="Uncharacterised_CoxE"/>
</dbReference>
<gene>
    <name evidence="2" type="ORF">R5A26_19220</name>
</gene>
<sequence>MTVATARSGPPWPGPDGPGRLPRAPQETGKAVLAAVEGLIGELRQIGVPVSTSESIDAVRSLEYTDPLQPDQLKAALAATLVKSHRHGRAFDTVFDLFFSPGPRPGQDGGPAPDADGTPVRGRLAARLAGAGDTELRDLLVRVLDQRDDLGLRAVTAELVDRHARIRPGQPVAGTLAVQRTFRAVEPDDLRDRLAGLSGGADGSPVSGLRVRLAAEEADRRVERLRQEIETEVRRRLVEDRGAAAVARSLRSALPEDLDFLTASTAELAALRAALAPLPAQLAGRLSATRRRARRGPLDFRRTVRASLSAGGVPVRLAFRPPRPAKPELVLLADISGSVATFAGFTLQLAQALRTQFRVVRSFVFVDGTDEVTDLLAGSDGAVEAARRIDESGSGVRLDGRSDYGNAFRGFWDRWGTQVGSRSIVVVLGDARTNYRSPSVESLSALRQRAGRVYWLNPEPRAAWGSGDSVMDQYAPHCDDVVECRNIRQLRQFIERLA</sequence>
<keyword evidence="3" id="KW-1185">Reference proteome</keyword>
<dbReference type="RefSeq" id="WP_317772254.1">
    <property type="nucleotide sequence ID" value="NZ_JAWMAJ010000058.1"/>
</dbReference>
<organism evidence="2 3">
    <name type="scientific">Streptomyces prunicolor</name>
    <dbReference type="NCBI Taxonomy" id="67348"/>
    <lineage>
        <taxon>Bacteria</taxon>
        <taxon>Bacillati</taxon>
        <taxon>Actinomycetota</taxon>
        <taxon>Actinomycetes</taxon>
        <taxon>Kitasatosporales</taxon>
        <taxon>Streptomycetaceae</taxon>
        <taxon>Streptomyces</taxon>
    </lineage>
</organism>
<accession>A0ABU4FBV4</accession>
<dbReference type="PANTHER" id="PTHR39338">
    <property type="entry name" value="BLL5662 PROTEIN-RELATED"/>
    <property type="match status" value="1"/>
</dbReference>
<feature type="region of interest" description="Disordered" evidence="1">
    <location>
        <begin position="101"/>
        <end position="120"/>
    </location>
</feature>
<feature type="region of interest" description="Disordered" evidence="1">
    <location>
        <begin position="1"/>
        <end position="27"/>
    </location>
</feature>
<reference evidence="2 3" key="1">
    <citation type="submission" date="2023-10" db="EMBL/GenBank/DDBJ databases">
        <title>Characterization of rhizosphere-enriched actinobacteria from wheat plants lab-grown on chernevaya soil.</title>
        <authorList>
            <person name="Tikhonova E.N."/>
            <person name="Konopkin A."/>
            <person name="Kravchenko I.K."/>
        </authorList>
    </citation>
    <scope>NUCLEOTIDE SEQUENCE [LARGE SCALE GENOMIC DNA]</scope>
    <source>
        <strain evidence="2 3">RR29</strain>
    </source>
</reference>
<dbReference type="PANTHER" id="PTHR39338:SF5">
    <property type="entry name" value="BLR6139 PROTEIN"/>
    <property type="match status" value="1"/>
</dbReference>
<proteinExistence type="predicted"/>
<evidence type="ECO:0000256" key="1">
    <source>
        <dbReference type="SAM" id="MobiDB-lite"/>
    </source>
</evidence>
<feature type="compositionally biased region" description="Low complexity" evidence="1">
    <location>
        <begin position="110"/>
        <end position="120"/>
    </location>
</feature>
<comment type="caution">
    <text evidence="2">The sequence shown here is derived from an EMBL/GenBank/DDBJ whole genome shotgun (WGS) entry which is preliminary data.</text>
</comment>
<dbReference type="Proteomes" id="UP001187346">
    <property type="component" value="Unassembled WGS sequence"/>
</dbReference>
<evidence type="ECO:0000313" key="3">
    <source>
        <dbReference type="Proteomes" id="UP001187346"/>
    </source>
</evidence>
<dbReference type="EMBL" id="JAWMAJ010000058">
    <property type="protein sequence ID" value="MDV7218081.1"/>
    <property type="molecule type" value="Genomic_DNA"/>
</dbReference>